<dbReference type="InterPro" id="IPR003695">
    <property type="entry name" value="Ppx_GppA_N"/>
</dbReference>
<evidence type="ECO:0000313" key="3">
    <source>
        <dbReference type="Proteomes" id="UP000035287"/>
    </source>
</evidence>
<dbReference type="Gene3D" id="1.10.3210.10">
    <property type="entry name" value="Hypothetical protein af1432"/>
    <property type="match status" value="1"/>
</dbReference>
<evidence type="ECO:0000313" key="2">
    <source>
        <dbReference type="EMBL" id="AKM11603.1"/>
    </source>
</evidence>
<dbReference type="STRING" id="1348774.AB433_06490"/>
<keyword evidence="3" id="KW-1185">Reference proteome</keyword>
<evidence type="ECO:0000259" key="1">
    <source>
        <dbReference type="Pfam" id="PF02541"/>
    </source>
</evidence>
<proteinExistence type="predicted"/>
<dbReference type="CDD" id="cd24052">
    <property type="entry name" value="ASKHA_NBD_HpPPX-GppA-like"/>
    <property type="match status" value="1"/>
</dbReference>
<dbReference type="PANTHER" id="PTHR30005">
    <property type="entry name" value="EXOPOLYPHOSPHATASE"/>
    <property type="match status" value="1"/>
</dbReference>
<dbReference type="Pfam" id="PF02541">
    <property type="entry name" value="Ppx-GppA"/>
    <property type="match status" value="1"/>
</dbReference>
<dbReference type="SUPFAM" id="SSF53067">
    <property type="entry name" value="Actin-like ATPase domain"/>
    <property type="match status" value="2"/>
</dbReference>
<dbReference type="EMBL" id="CP011770">
    <property type="protein sequence ID" value="AKM11603.1"/>
    <property type="molecule type" value="Genomic_DNA"/>
</dbReference>
<accession>A0A0G3XMC3</accession>
<dbReference type="PATRIC" id="fig|1348774.3.peg.1357"/>
<dbReference type="KEGG" id="cna:AB433_06490"/>
<dbReference type="GO" id="GO:0016462">
    <property type="term" value="F:pyrophosphatase activity"/>
    <property type="evidence" value="ECO:0007669"/>
    <property type="project" value="TreeGrafter"/>
</dbReference>
<dbReference type="InterPro" id="IPR043129">
    <property type="entry name" value="ATPase_NBD"/>
</dbReference>
<gene>
    <name evidence="2" type="ORF">AB433_06490</name>
</gene>
<feature type="domain" description="Ppx/GppA phosphatase N-terminal" evidence="1">
    <location>
        <begin position="18"/>
        <end position="287"/>
    </location>
</feature>
<dbReference type="Gene3D" id="3.30.420.40">
    <property type="match status" value="1"/>
</dbReference>
<protein>
    <submittedName>
        <fullName evidence="2">Exopolyphosphatase</fullName>
    </submittedName>
</protein>
<name>A0A0G3XMC3_9SPHN</name>
<organism evidence="2 3">
    <name type="scientific">Croceicoccus naphthovorans</name>
    <dbReference type="NCBI Taxonomy" id="1348774"/>
    <lineage>
        <taxon>Bacteria</taxon>
        <taxon>Pseudomonadati</taxon>
        <taxon>Pseudomonadota</taxon>
        <taxon>Alphaproteobacteria</taxon>
        <taxon>Sphingomonadales</taxon>
        <taxon>Erythrobacteraceae</taxon>
        <taxon>Croceicoccus</taxon>
    </lineage>
</organism>
<sequence>MIDIGSNTVRMVVYGGSPRAPTVLANEKVTARLGRDLSQTGNMGDDCVELALIGLARFALILADLGIKDVETVATAAVRDAGNGQAFIAKVRALGLKVRIISGKEEAQTSALGVIGAFPGAVGTVADLGGGSLELIEISGDEPGEGSTLPLGSLRLAALREDGEDKFQSRVGKALKQEGWKRETGGTLFLVGGTWRTMAVLAMEQQGHPLSDPHGLCVDVGMAAKLARRTAKASAQDLQTIPRVSSMRAQILPHAAALLGCLLKTLQPERLVFSAWGLREGLLYNRLSAAEKAQDPLLAGLSLFAGQHGAPPMLCTRIAGWTVDAVPRSSNGNERLRLAATMLSLASLQVEPNLRLNHAMDWALYKRWLGVDDADRAMMAAAAIANGGATGMPPILTELASTEQLELATAWGLATRLARRLGMQSQASLQAARLRADGGTLLLAIHESHAALSVPPVRKDMKKLAECMGLEPEIEILSDAQFTALRTKDTSEAA</sequence>
<dbReference type="Proteomes" id="UP000035287">
    <property type="component" value="Chromosome"/>
</dbReference>
<reference evidence="2 3" key="1">
    <citation type="submission" date="2015-06" db="EMBL/GenBank/DDBJ databases">
        <authorList>
            <person name="Zeng Y."/>
            <person name="Huang Y."/>
        </authorList>
    </citation>
    <scope>NUCLEOTIDE SEQUENCE [LARGE SCALE GENOMIC DNA]</scope>
    <source>
        <strain evidence="2 3">PQ-2</strain>
    </source>
</reference>
<dbReference type="Gene3D" id="3.30.420.150">
    <property type="entry name" value="Exopolyphosphatase. Domain 2"/>
    <property type="match status" value="1"/>
</dbReference>
<dbReference type="InterPro" id="IPR050273">
    <property type="entry name" value="GppA/Ppx_hydrolase"/>
</dbReference>
<dbReference type="PANTHER" id="PTHR30005:SF0">
    <property type="entry name" value="RETROGRADE REGULATION PROTEIN 2"/>
    <property type="match status" value="1"/>
</dbReference>
<dbReference type="AlphaFoldDB" id="A0A0G3XMC3"/>